<dbReference type="SMART" id="SM00355">
    <property type="entry name" value="ZnF_C2H2"/>
    <property type="match status" value="10"/>
</dbReference>
<dbReference type="GO" id="GO:0000977">
    <property type="term" value="F:RNA polymerase II transcription regulatory region sequence-specific DNA binding"/>
    <property type="evidence" value="ECO:0007669"/>
    <property type="project" value="TreeGrafter"/>
</dbReference>
<dbReference type="FunFam" id="3.30.160.60:FF:003372">
    <property type="entry name" value="LD46263p"/>
    <property type="match status" value="1"/>
</dbReference>
<organism evidence="9 10">
    <name type="scientific">Drosophila yakuba</name>
    <name type="common">Fruit fly</name>
    <dbReference type="NCBI Taxonomy" id="7245"/>
    <lineage>
        <taxon>Eukaryota</taxon>
        <taxon>Metazoa</taxon>
        <taxon>Ecdysozoa</taxon>
        <taxon>Arthropoda</taxon>
        <taxon>Hexapoda</taxon>
        <taxon>Insecta</taxon>
        <taxon>Pterygota</taxon>
        <taxon>Neoptera</taxon>
        <taxon>Endopterygota</taxon>
        <taxon>Diptera</taxon>
        <taxon>Brachycera</taxon>
        <taxon>Muscomorpha</taxon>
        <taxon>Ephydroidea</taxon>
        <taxon>Drosophilidae</taxon>
        <taxon>Drosophila</taxon>
        <taxon>Sophophora</taxon>
    </lineage>
</organism>
<dbReference type="eggNOG" id="KOG1721">
    <property type="taxonomic scope" value="Eukaryota"/>
</dbReference>
<dbReference type="Pfam" id="PF07776">
    <property type="entry name" value="zf-AD"/>
    <property type="match status" value="1"/>
</dbReference>
<keyword evidence="10" id="KW-1185">Reference proteome</keyword>
<dbReference type="EMBL" id="CM000158">
    <property type="protein sequence ID" value="EDW90060.2"/>
    <property type="molecule type" value="Genomic_DNA"/>
</dbReference>
<evidence type="ECO:0000256" key="5">
    <source>
        <dbReference type="PROSITE-ProRule" id="PRU00042"/>
    </source>
</evidence>
<dbReference type="SMART" id="SM00868">
    <property type="entry name" value="zf-AD"/>
    <property type="match status" value="1"/>
</dbReference>
<feature type="binding site" evidence="6">
    <location>
        <position position="127"/>
    </location>
    <ligand>
        <name>Zn(2+)</name>
        <dbReference type="ChEBI" id="CHEBI:29105"/>
    </ligand>
</feature>
<dbReference type="SUPFAM" id="SSF57716">
    <property type="entry name" value="Glucocorticoid receptor-like (DNA-binding domain)"/>
    <property type="match status" value="1"/>
</dbReference>
<protein>
    <submittedName>
        <fullName evidence="9">Uncharacterized protein</fullName>
    </submittedName>
</protein>
<dbReference type="Pfam" id="PF00096">
    <property type="entry name" value="zf-C2H2"/>
    <property type="match status" value="2"/>
</dbReference>
<dbReference type="PANTHER" id="PTHR24379:SF127">
    <property type="entry name" value="BLOODY FINGERS-RELATED"/>
    <property type="match status" value="1"/>
</dbReference>
<feature type="binding site" evidence="6">
    <location>
        <position position="74"/>
    </location>
    <ligand>
        <name>Zn(2+)</name>
        <dbReference type="ChEBI" id="CHEBI:29105"/>
    </ligand>
</feature>
<dbReference type="PROSITE" id="PS00028">
    <property type="entry name" value="ZINC_FINGER_C2H2_1"/>
    <property type="match status" value="5"/>
</dbReference>
<dbReference type="HOGENOM" id="CLU_399163_0_0_1"/>
<keyword evidence="1 6" id="KW-0479">Metal-binding</keyword>
<evidence type="ECO:0000259" key="7">
    <source>
        <dbReference type="PROSITE" id="PS50157"/>
    </source>
</evidence>
<feature type="domain" description="C2H2-type" evidence="7">
    <location>
        <begin position="588"/>
        <end position="616"/>
    </location>
</feature>
<name>B4P7M5_DROYA</name>
<feature type="domain" description="C2H2-type" evidence="7">
    <location>
        <begin position="532"/>
        <end position="559"/>
    </location>
</feature>
<keyword evidence="4 6" id="KW-0862">Zinc</keyword>
<dbReference type="Gene3D" id="3.30.160.60">
    <property type="entry name" value="Classic Zinc Finger"/>
    <property type="match status" value="5"/>
</dbReference>
<evidence type="ECO:0000313" key="10">
    <source>
        <dbReference type="Proteomes" id="UP000002282"/>
    </source>
</evidence>
<dbReference type="KEGG" id="dya:Dyak_GE12848"/>
<dbReference type="InterPro" id="IPR013087">
    <property type="entry name" value="Znf_C2H2_type"/>
</dbReference>
<proteinExistence type="predicted"/>
<accession>B4P7M5</accession>
<evidence type="ECO:0000259" key="8">
    <source>
        <dbReference type="PROSITE" id="PS51915"/>
    </source>
</evidence>
<dbReference type="InterPro" id="IPR036236">
    <property type="entry name" value="Znf_C2H2_sf"/>
</dbReference>
<dbReference type="OrthoDB" id="3561125at2759"/>
<dbReference type="GO" id="GO:0008270">
    <property type="term" value="F:zinc ion binding"/>
    <property type="evidence" value="ECO:0007669"/>
    <property type="project" value="UniProtKB-UniRule"/>
</dbReference>
<dbReference type="GO" id="GO:0000981">
    <property type="term" value="F:DNA-binding transcription factor activity, RNA polymerase II-specific"/>
    <property type="evidence" value="ECO:0007669"/>
    <property type="project" value="TreeGrafter"/>
</dbReference>
<gene>
    <name evidence="9" type="primary">Dyak\GE12848</name>
    <name evidence="9" type="synonym">dyak_GLEANR_13068</name>
    <name evidence="9" type="synonym">GE12848</name>
    <name evidence="9" type="ORF">Dyak_GE12848</name>
</gene>
<dbReference type="AlphaFoldDB" id="B4P7M5"/>
<dbReference type="PROSITE" id="PS50157">
    <property type="entry name" value="ZINC_FINGER_C2H2_2"/>
    <property type="match status" value="5"/>
</dbReference>
<feature type="binding site" evidence="6">
    <location>
        <position position="130"/>
    </location>
    <ligand>
        <name>Zn(2+)</name>
        <dbReference type="ChEBI" id="CHEBI:29105"/>
    </ligand>
</feature>
<sequence length="742" mass="85300">MGTCVTRDTVTLLLITKERYKIQYTLFAEHILKRLPQTDNPAQRSILINRSAMDAAVPGPALLAMNKLNKGSKCRACLSVDRKTVQLSAEVPNLQKSRTYAQSLKQCTNLDLRVISPGGYLWPMQICVRCCRALEVAMHFVEMALESNLKLQAEAKSIKLPSPTGELKRKASNETIPWNQFSQEFEQFVGGYEGATTGPIEENVLYMRGTKVPRLDVDASSSSKRAPKEDEVILFDVKYDTNDLEEEDENDGSDAKNNETFFENSITPGETVMVVSVAEKNGENNNNYSINNKNGDVTDEECDLIQRALEMTLNDDGCSQSPKKDPNNETQMKFNGIEVSSPLLIKLATTSSTMANIPILKCNICQYSHTDAEQLQIHYKSIHKISMIEDDIIGLNKNQNFKCRPCNSYETKDRNEMQKHLIEHHKIDGDFEMYCYMQANCPACDRIFKDQRSARKHYTRVHTPVQIAVSPTETYACTACDKVFNQKASLHSHQRFCQVKDVVHCSFCDQQFNSMRKYELHLQQLHAVETVHECEICRRSFKSAETLTMHRKRHSERHFQCSECSLNYVNSAELRVHYERAHVNDEPVSCLTCGNQFQNMTLLREHEQRSHQKSKVWRCEVCNFETKTRWRRRQHQYEHMDYPYKCQNCTSEFADRSKFRQHSKKMHGIELSDEQLAEMFREKKGYTNRHDAFNKSINSLEIPGLTEDCFTELESLGVDYDDITTDLFASSATLDNLLNLIP</sequence>
<dbReference type="Proteomes" id="UP000002282">
    <property type="component" value="Chromosome 2R"/>
</dbReference>
<evidence type="ECO:0000256" key="2">
    <source>
        <dbReference type="ARBA" id="ARBA00022737"/>
    </source>
</evidence>
<dbReference type="PANTHER" id="PTHR24379">
    <property type="entry name" value="KRAB AND ZINC FINGER DOMAIN-CONTAINING"/>
    <property type="match status" value="1"/>
</dbReference>
<feature type="domain" description="C2H2-type" evidence="7">
    <location>
        <begin position="475"/>
        <end position="504"/>
    </location>
</feature>
<reference evidence="9 10" key="2">
    <citation type="journal article" date="2007" name="PLoS Biol.">
        <title>Principles of genome evolution in the Drosophila melanogaster species group.</title>
        <authorList>
            <person name="Ranz J.M."/>
            <person name="Maurin D."/>
            <person name="Chan Y.S."/>
            <person name="von Grotthuss M."/>
            <person name="Hillier L.W."/>
            <person name="Roote J."/>
            <person name="Ashburner M."/>
            <person name="Bergman C.M."/>
        </authorList>
    </citation>
    <scope>NUCLEOTIDE SEQUENCE [LARGE SCALE GENOMIC DNA]</scope>
    <source>
        <strain evidence="10">Tai18E2 / Tucson 14021-0261.01</strain>
    </source>
</reference>
<dbReference type="InterPro" id="IPR012934">
    <property type="entry name" value="Znf_AD"/>
</dbReference>
<dbReference type="Pfam" id="PF12874">
    <property type="entry name" value="zf-met"/>
    <property type="match status" value="1"/>
</dbReference>
<evidence type="ECO:0000256" key="4">
    <source>
        <dbReference type="ARBA" id="ARBA00022833"/>
    </source>
</evidence>
<dbReference type="SUPFAM" id="SSF57667">
    <property type="entry name" value="beta-beta-alpha zinc fingers"/>
    <property type="match status" value="3"/>
</dbReference>
<evidence type="ECO:0000256" key="1">
    <source>
        <dbReference type="ARBA" id="ARBA00022723"/>
    </source>
</evidence>
<feature type="domain" description="C2H2-type" evidence="7">
    <location>
        <begin position="559"/>
        <end position="587"/>
    </location>
</feature>
<reference evidence="9 10" key="1">
    <citation type="journal article" date="2007" name="Nature">
        <title>Evolution of genes and genomes on the Drosophila phylogeny.</title>
        <authorList>
            <consortium name="Drosophila 12 Genomes Consortium"/>
            <person name="Clark A.G."/>
            <person name="Eisen M.B."/>
            <person name="Smith D.R."/>
            <person name="Bergman C.M."/>
            <person name="Oliver B."/>
            <person name="Markow T.A."/>
            <person name="Kaufman T.C."/>
            <person name="Kellis M."/>
            <person name="Gelbart W."/>
            <person name="Iyer V.N."/>
            <person name="Pollard D.A."/>
            <person name="Sackton T.B."/>
            <person name="Larracuente A.M."/>
            <person name="Singh N.D."/>
            <person name="Abad J.P."/>
            <person name="Abt D.N."/>
            <person name="Adryan B."/>
            <person name="Aguade M."/>
            <person name="Akashi H."/>
            <person name="Anderson W.W."/>
            <person name="Aquadro C.F."/>
            <person name="Ardell D.H."/>
            <person name="Arguello R."/>
            <person name="Artieri C.G."/>
            <person name="Barbash D.A."/>
            <person name="Barker D."/>
            <person name="Barsanti P."/>
            <person name="Batterham P."/>
            <person name="Batzoglou S."/>
            <person name="Begun D."/>
            <person name="Bhutkar A."/>
            <person name="Blanco E."/>
            <person name="Bosak S.A."/>
            <person name="Bradley R.K."/>
            <person name="Brand A.D."/>
            <person name="Brent M.R."/>
            <person name="Brooks A.N."/>
            <person name="Brown R.H."/>
            <person name="Butlin R.K."/>
            <person name="Caggese C."/>
            <person name="Calvi B.R."/>
            <person name="Bernardo de Carvalho A."/>
            <person name="Caspi A."/>
            <person name="Castrezana S."/>
            <person name="Celniker S.E."/>
            <person name="Chang J.L."/>
            <person name="Chapple C."/>
            <person name="Chatterji S."/>
            <person name="Chinwalla A."/>
            <person name="Civetta A."/>
            <person name="Clifton S.W."/>
            <person name="Comeron J.M."/>
            <person name="Costello J.C."/>
            <person name="Coyne J.A."/>
            <person name="Daub J."/>
            <person name="David R.G."/>
            <person name="Delcher A.L."/>
            <person name="Delehaunty K."/>
            <person name="Do C.B."/>
            <person name="Ebling H."/>
            <person name="Edwards K."/>
            <person name="Eickbush T."/>
            <person name="Evans J.D."/>
            <person name="Filipski A."/>
            <person name="Findeiss S."/>
            <person name="Freyhult E."/>
            <person name="Fulton L."/>
            <person name="Fulton R."/>
            <person name="Garcia A.C."/>
            <person name="Gardiner A."/>
            <person name="Garfield D.A."/>
            <person name="Garvin B.E."/>
            <person name="Gibson G."/>
            <person name="Gilbert D."/>
            <person name="Gnerre S."/>
            <person name="Godfrey J."/>
            <person name="Good R."/>
            <person name="Gotea V."/>
            <person name="Gravely B."/>
            <person name="Greenberg A.J."/>
            <person name="Griffiths-Jones S."/>
            <person name="Gross S."/>
            <person name="Guigo R."/>
            <person name="Gustafson E.A."/>
            <person name="Haerty W."/>
            <person name="Hahn M.W."/>
            <person name="Halligan D.L."/>
            <person name="Halpern A.L."/>
            <person name="Halter G.M."/>
            <person name="Han M.V."/>
            <person name="Heger A."/>
            <person name="Hillier L."/>
            <person name="Hinrichs A.S."/>
            <person name="Holmes I."/>
            <person name="Hoskins R.A."/>
            <person name="Hubisz M.J."/>
            <person name="Hultmark D."/>
            <person name="Huntley M.A."/>
            <person name="Jaffe D.B."/>
            <person name="Jagadeeshan S."/>
            <person name="Jeck W.R."/>
            <person name="Johnson J."/>
            <person name="Jones C.D."/>
            <person name="Jordan W.C."/>
            <person name="Karpen G.H."/>
            <person name="Kataoka E."/>
            <person name="Keightley P.D."/>
            <person name="Kheradpour P."/>
            <person name="Kirkness E.F."/>
            <person name="Koerich L.B."/>
            <person name="Kristiansen K."/>
            <person name="Kudrna D."/>
            <person name="Kulathinal R.J."/>
            <person name="Kumar S."/>
            <person name="Kwok R."/>
            <person name="Lander E."/>
            <person name="Langley C.H."/>
            <person name="Lapoint R."/>
            <person name="Lazzaro B.P."/>
            <person name="Lee S.J."/>
            <person name="Levesque L."/>
            <person name="Li R."/>
            <person name="Lin C.F."/>
            <person name="Lin M.F."/>
            <person name="Lindblad-Toh K."/>
            <person name="Llopart A."/>
            <person name="Long M."/>
            <person name="Low L."/>
            <person name="Lozovsky E."/>
            <person name="Lu J."/>
            <person name="Luo M."/>
            <person name="Machado C.A."/>
            <person name="Makalowski W."/>
            <person name="Marzo M."/>
            <person name="Matsuda M."/>
            <person name="Matzkin L."/>
            <person name="McAllister B."/>
            <person name="McBride C.S."/>
            <person name="McKernan B."/>
            <person name="McKernan K."/>
            <person name="Mendez-Lago M."/>
            <person name="Minx P."/>
            <person name="Mollenhauer M.U."/>
            <person name="Montooth K."/>
            <person name="Mount S.M."/>
            <person name="Mu X."/>
            <person name="Myers E."/>
            <person name="Negre B."/>
            <person name="Newfeld S."/>
            <person name="Nielsen R."/>
            <person name="Noor M.A."/>
            <person name="O'Grady P."/>
            <person name="Pachter L."/>
            <person name="Papaceit M."/>
            <person name="Parisi M.J."/>
            <person name="Parisi M."/>
            <person name="Parts L."/>
            <person name="Pedersen J.S."/>
            <person name="Pesole G."/>
            <person name="Phillippy A.M."/>
            <person name="Ponting C.P."/>
            <person name="Pop M."/>
            <person name="Porcelli D."/>
            <person name="Powell J.R."/>
            <person name="Prohaska S."/>
            <person name="Pruitt K."/>
            <person name="Puig M."/>
            <person name="Quesneville H."/>
            <person name="Ram K.R."/>
            <person name="Rand D."/>
            <person name="Rasmussen M.D."/>
            <person name="Reed L.K."/>
            <person name="Reenan R."/>
            <person name="Reily A."/>
            <person name="Remington K.A."/>
            <person name="Rieger T.T."/>
            <person name="Ritchie M.G."/>
            <person name="Robin C."/>
            <person name="Rogers Y.H."/>
            <person name="Rohde C."/>
            <person name="Rozas J."/>
            <person name="Rubenfield M.J."/>
            <person name="Ruiz A."/>
            <person name="Russo S."/>
            <person name="Salzberg S.L."/>
            <person name="Sanchez-Gracia A."/>
            <person name="Saranga D.J."/>
            <person name="Sato H."/>
            <person name="Schaeffer S.W."/>
            <person name="Schatz M.C."/>
            <person name="Schlenke T."/>
            <person name="Schwartz R."/>
            <person name="Segarra C."/>
            <person name="Singh R.S."/>
            <person name="Sirot L."/>
            <person name="Sirota M."/>
            <person name="Sisneros N.B."/>
            <person name="Smith C.D."/>
            <person name="Smith T.F."/>
            <person name="Spieth J."/>
            <person name="Stage D.E."/>
            <person name="Stark A."/>
            <person name="Stephan W."/>
            <person name="Strausberg R.L."/>
            <person name="Strempel S."/>
            <person name="Sturgill D."/>
            <person name="Sutton G."/>
            <person name="Sutton G.G."/>
            <person name="Tao W."/>
            <person name="Teichmann S."/>
            <person name="Tobari Y.N."/>
            <person name="Tomimura Y."/>
            <person name="Tsolas J.M."/>
            <person name="Valente V.L."/>
            <person name="Venter E."/>
            <person name="Venter J.C."/>
            <person name="Vicario S."/>
            <person name="Vieira F.G."/>
            <person name="Vilella A.J."/>
            <person name="Villasante A."/>
            <person name="Walenz B."/>
            <person name="Wang J."/>
            <person name="Wasserman M."/>
            <person name="Watts T."/>
            <person name="Wilson D."/>
            <person name="Wilson R.K."/>
            <person name="Wing R.A."/>
            <person name="Wolfner M.F."/>
            <person name="Wong A."/>
            <person name="Wong G.K."/>
            <person name="Wu C.I."/>
            <person name="Wu G."/>
            <person name="Yamamoto D."/>
            <person name="Yang H.P."/>
            <person name="Yang S.P."/>
            <person name="Yorke J.A."/>
            <person name="Yoshida K."/>
            <person name="Zdobnov E."/>
            <person name="Zhang P."/>
            <person name="Zhang Y."/>
            <person name="Zimin A.V."/>
            <person name="Baldwin J."/>
            <person name="Abdouelleil A."/>
            <person name="Abdulkadir J."/>
            <person name="Abebe A."/>
            <person name="Abera B."/>
            <person name="Abreu J."/>
            <person name="Acer S.C."/>
            <person name="Aftuck L."/>
            <person name="Alexander A."/>
            <person name="An P."/>
            <person name="Anderson E."/>
            <person name="Anderson S."/>
            <person name="Arachi H."/>
            <person name="Azer M."/>
            <person name="Bachantsang P."/>
            <person name="Barry A."/>
            <person name="Bayul T."/>
            <person name="Berlin A."/>
            <person name="Bessette D."/>
            <person name="Bloom T."/>
            <person name="Blye J."/>
            <person name="Boguslavskiy L."/>
            <person name="Bonnet C."/>
            <person name="Boukhgalter B."/>
            <person name="Bourzgui I."/>
            <person name="Brown A."/>
            <person name="Cahill P."/>
            <person name="Channer S."/>
            <person name="Cheshatsang Y."/>
            <person name="Chuda L."/>
            <person name="Citroen M."/>
            <person name="Collymore A."/>
            <person name="Cooke P."/>
            <person name="Costello M."/>
            <person name="D'Aco K."/>
            <person name="Daza R."/>
            <person name="De Haan G."/>
            <person name="DeGray S."/>
            <person name="DeMaso C."/>
            <person name="Dhargay N."/>
            <person name="Dooley K."/>
            <person name="Dooley E."/>
            <person name="Doricent M."/>
            <person name="Dorje P."/>
            <person name="Dorjee K."/>
            <person name="Dupes A."/>
            <person name="Elong R."/>
            <person name="Falk J."/>
            <person name="Farina A."/>
            <person name="Faro S."/>
            <person name="Ferguson D."/>
            <person name="Fisher S."/>
            <person name="Foley C.D."/>
            <person name="Franke A."/>
            <person name="Friedrich D."/>
            <person name="Gadbois L."/>
            <person name="Gearin G."/>
            <person name="Gearin C.R."/>
            <person name="Giannoukos G."/>
            <person name="Goode T."/>
            <person name="Graham J."/>
            <person name="Grandbois E."/>
            <person name="Grewal S."/>
            <person name="Gyaltsen K."/>
            <person name="Hafez N."/>
            <person name="Hagos B."/>
            <person name="Hall J."/>
            <person name="Henson C."/>
            <person name="Hollinger A."/>
            <person name="Honan T."/>
            <person name="Huard M.D."/>
            <person name="Hughes L."/>
            <person name="Hurhula B."/>
            <person name="Husby M.E."/>
            <person name="Kamat A."/>
            <person name="Kanga B."/>
            <person name="Kashin S."/>
            <person name="Khazanovich D."/>
            <person name="Kisner P."/>
            <person name="Lance K."/>
            <person name="Lara M."/>
            <person name="Lee W."/>
            <person name="Lennon N."/>
            <person name="Letendre F."/>
            <person name="LeVine R."/>
            <person name="Lipovsky A."/>
            <person name="Liu X."/>
            <person name="Liu J."/>
            <person name="Liu S."/>
            <person name="Lokyitsang T."/>
            <person name="Lokyitsang Y."/>
            <person name="Lubonja R."/>
            <person name="Lui A."/>
            <person name="MacDonald P."/>
            <person name="Magnisalis V."/>
            <person name="Maru K."/>
            <person name="Matthews C."/>
            <person name="McCusker W."/>
            <person name="McDonough S."/>
            <person name="Mehta T."/>
            <person name="Meldrim J."/>
            <person name="Meneus L."/>
            <person name="Mihai O."/>
            <person name="Mihalev A."/>
            <person name="Mihova T."/>
            <person name="Mittelman R."/>
            <person name="Mlenga V."/>
            <person name="Montmayeur A."/>
            <person name="Mulrain L."/>
            <person name="Navidi A."/>
            <person name="Naylor J."/>
            <person name="Negash T."/>
            <person name="Nguyen T."/>
            <person name="Nguyen N."/>
            <person name="Nicol R."/>
            <person name="Norbu C."/>
            <person name="Norbu N."/>
            <person name="Novod N."/>
            <person name="O'Neill B."/>
            <person name="Osman S."/>
            <person name="Markiewicz E."/>
            <person name="Oyono O.L."/>
            <person name="Patti C."/>
            <person name="Phunkhang P."/>
            <person name="Pierre F."/>
            <person name="Priest M."/>
            <person name="Raghuraman S."/>
            <person name="Rege F."/>
            <person name="Reyes R."/>
            <person name="Rise C."/>
            <person name="Rogov P."/>
            <person name="Ross K."/>
            <person name="Ryan E."/>
            <person name="Settipalli S."/>
            <person name="Shea T."/>
            <person name="Sherpa N."/>
            <person name="Shi L."/>
            <person name="Shih D."/>
            <person name="Sparrow T."/>
            <person name="Spaulding J."/>
            <person name="Stalker J."/>
            <person name="Stange-Thomann N."/>
            <person name="Stavropoulos S."/>
            <person name="Stone C."/>
            <person name="Strader C."/>
            <person name="Tesfaye S."/>
            <person name="Thomson T."/>
            <person name="Thoulutsang Y."/>
            <person name="Thoulutsang D."/>
            <person name="Topham K."/>
            <person name="Topping I."/>
            <person name="Tsamla T."/>
            <person name="Vassiliev H."/>
            <person name="Vo A."/>
            <person name="Wangchuk T."/>
            <person name="Wangdi T."/>
            <person name="Weiand M."/>
            <person name="Wilkinson J."/>
            <person name="Wilson A."/>
            <person name="Yadav S."/>
            <person name="Young G."/>
            <person name="Yu Q."/>
            <person name="Zembek L."/>
            <person name="Zhong D."/>
            <person name="Zimmer A."/>
            <person name="Zwirko Z."/>
            <person name="Jaffe D.B."/>
            <person name="Alvarez P."/>
            <person name="Brockman W."/>
            <person name="Butler J."/>
            <person name="Chin C."/>
            <person name="Gnerre S."/>
            <person name="Grabherr M."/>
            <person name="Kleber M."/>
            <person name="Mauceli E."/>
            <person name="MacCallum I."/>
        </authorList>
    </citation>
    <scope>NUCLEOTIDE SEQUENCE [LARGE SCALE GENOMIC DNA]</scope>
    <source>
        <strain evidence="10">Tai18E2 / Tucson 14021-0261.01</strain>
    </source>
</reference>
<feature type="domain" description="ZAD" evidence="8">
    <location>
        <begin position="72"/>
        <end position="154"/>
    </location>
</feature>
<feature type="domain" description="C2H2-type" evidence="7">
    <location>
        <begin position="644"/>
        <end position="672"/>
    </location>
</feature>
<dbReference type="PROSITE" id="PS51915">
    <property type="entry name" value="ZAD"/>
    <property type="match status" value="1"/>
</dbReference>
<feature type="binding site" evidence="6">
    <location>
        <position position="77"/>
    </location>
    <ligand>
        <name>Zn(2+)</name>
        <dbReference type="ChEBI" id="CHEBI:29105"/>
    </ligand>
</feature>
<evidence type="ECO:0000256" key="3">
    <source>
        <dbReference type="ARBA" id="ARBA00022771"/>
    </source>
</evidence>
<keyword evidence="2" id="KW-0677">Repeat</keyword>
<dbReference type="GO" id="GO:0005634">
    <property type="term" value="C:nucleus"/>
    <property type="evidence" value="ECO:0007669"/>
    <property type="project" value="InterPro"/>
</dbReference>
<evidence type="ECO:0000313" key="9">
    <source>
        <dbReference type="EMBL" id="EDW90060.2"/>
    </source>
</evidence>
<keyword evidence="3 5" id="KW-0863">Zinc-finger</keyword>
<evidence type="ECO:0000256" key="6">
    <source>
        <dbReference type="PROSITE-ProRule" id="PRU01263"/>
    </source>
</evidence>